<reference evidence="1 2" key="1">
    <citation type="submission" date="2022-10" db="EMBL/GenBank/DDBJ databases">
        <title>Sinirhodobacter sp. nov., isolated from ocean surface sediments.</title>
        <authorList>
            <person name="He W."/>
            <person name="Wang L."/>
            <person name="Zhang D.-F."/>
        </authorList>
    </citation>
    <scope>NUCLEOTIDE SEQUENCE [LARGE SCALE GENOMIC DNA]</scope>
    <source>
        <strain evidence="1 2">WL0115</strain>
    </source>
</reference>
<dbReference type="RefSeq" id="WP_218629301.1">
    <property type="nucleotide sequence ID" value="NZ_JAHVAI010000002.1"/>
</dbReference>
<dbReference type="Proteomes" id="UP001526166">
    <property type="component" value="Unassembled WGS sequence"/>
</dbReference>
<keyword evidence="2" id="KW-1185">Reference proteome</keyword>
<name>A0ABT2ZW09_9RHOB</name>
<dbReference type="EMBL" id="JAOWKW010000002">
    <property type="protein sequence ID" value="MCV2877938.1"/>
    <property type="molecule type" value="Genomic_DNA"/>
</dbReference>
<sequence>MLTDHNAIDFAATEILRIRDADVPAHIETLRARKKLSTLVHGLNSAALSRDAAAREKARAALSHLGFI</sequence>
<comment type="caution">
    <text evidence="1">The sequence shown here is derived from an EMBL/GenBank/DDBJ whole genome shotgun (WGS) entry which is preliminary data.</text>
</comment>
<organism evidence="1 2">
    <name type="scientific">Sedimentimonas flavescens</name>
    <dbReference type="NCBI Taxonomy" id="2851012"/>
    <lineage>
        <taxon>Bacteria</taxon>
        <taxon>Pseudomonadati</taxon>
        <taxon>Pseudomonadota</taxon>
        <taxon>Alphaproteobacteria</taxon>
        <taxon>Rhodobacterales</taxon>
        <taxon>Rhodobacter group</taxon>
        <taxon>Sedimentimonas</taxon>
    </lineage>
</organism>
<accession>A0ABT2ZW09</accession>
<proteinExistence type="predicted"/>
<gene>
    <name evidence="1" type="ORF">OE699_03655</name>
</gene>
<evidence type="ECO:0000313" key="2">
    <source>
        <dbReference type="Proteomes" id="UP001526166"/>
    </source>
</evidence>
<protein>
    <submittedName>
        <fullName evidence="1">Uncharacterized protein</fullName>
    </submittedName>
</protein>
<evidence type="ECO:0000313" key="1">
    <source>
        <dbReference type="EMBL" id="MCV2877938.1"/>
    </source>
</evidence>